<evidence type="ECO:0000313" key="1">
    <source>
        <dbReference type="EMBL" id="MPC68387.1"/>
    </source>
</evidence>
<keyword evidence="2" id="KW-1185">Reference proteome</keyword>
<dbReference type="OrthoDB" id="6381999at2759"/>
<proteinExistence type="predicted"/>
<sequence>MGHCKRPHHQGASIPSLLQDDGSLVHSAHEKANLLAKHFSGKMSVPNPEQTPPTMPHTIKDTLLEVKTSDSEVREKLLEVDENKAMGARPQPSWHWILRVPSTGCGTKS</sequence>
<dbReference type="EMBL" id="VSRR010027753">
    <property type="protein sequence ID" value="MPC68387.1"/>
    <property type="molecule type" value="Genomic_DNA"/>
</dbReference>
<accession>A0A5B7HGH3</accession>
<protein>
    <submittedName>
        <fullName evidence="1">Uncharacterized protein</fullName>
    </submittedName>
</protein>
<dbReference type="AlphaFoldDB" id="A0A5B7HGH3"/>
<organism evidence="1 2">
    <name type="scientific">Portunus trituberculatus</name>
    <name type="common">Swimming crab</name>
    <name type="synonym">Neptunus trituberculatus</name>
    <dbReference type="NCBI Taxonomy" id="210409"/>
    <lineage>
        <taxon>Eukaryota</taxon>
        <taxon>Metazoa</taxon>
        <taxon>Ecdysozoa</taxon>
        <taxon>Arthropoda</taxon>
        <taxon>Crustacea</taxon>
        <taxon>Multicrustacea</taxon>
        <taxon>Malacostraca</taxon>
        <taxon>Eumalacostraca</taxon>
        <taxon>Eucarida</taxon>
        <taxon>Decapoda</taxon>
        <taxon>Pleocyemata</taxon>
        <taxon>Brachyura</taxon>
        <taxon>Eubrachyura</taxon>
        <taxon>Portunoidea</taxon>
        <taxon>Portunidae</taxon>
        <taxon>Portuninae</taxon>
        <taxon>Portunus</taxon>
    </lineage>
</organism>
<reference evidence="1 2" key="1">
    <citation type="submission" date="2019-05" db="EMBL/GenBank/DDBJ databases">
        <title>Another draft genome of Portunus trituberculatus and its Hox gene families provides insights of decapod evolution.</title>
        <authorList>
            <person name="Jeong J.-H."/>
            <person name="Song I."/>
            <person name="Kim S."/>
            <person name="Choi T."/>
            <person name="Kim D."/>
            <person name="Ryu S."/>
            <person name="Kim W."/>
        </authorList>
    </citation>
    <scope>NUCLEOTIDE SEQUENCE [LARGE SCALE GENOMIC DNA]</scope>
    <source>
        <tissue evidence="1">Muscle</tissue>
    </source>
</reference>
<gene>
    <name evidence="1" type="ORF">E2C01_062587</name>
</gene>
<evidence type="ECO:0000313" key="2">
    <source>
        <dbReference type="Proteomes" id="UP000324222"/>
    </source>
</evidence>
<comment type="caution">
    <text evidence="1">The sequence shown here is derived from an EMBL/GenBank/DDBJ whole genome shotgun (WGS) entry which is preliminary data.</text>
</comment>
<dbReference type="Proteomes" id="UP000324222">
    <property type="component" value="Unassembled WGS sequence"/>
</dbReference>
<name>A0A5B7HGH3_PORTR</name>